<comment type="caution">
    <text evidence="2">The sequence shown here is derived from an EMBL/GenBank/DDBJ whole genome shotgun (WGS) entry which is preliminary data.</text>
</comment>
<feature type="domain" description="EAL" evidence="1">
    <location>
        <begin position="110"/>
        <end position="357"/>
    </location>
</feature>
<dbReference type="SUPFAM" id="SSF141868">
    <property type="entry name" value="EAL domain-like"/>
    <property type="match status" value="1"/>
</dbReference>
<dbReference type="Pfam" id="PF00563">
    <property type="entry name" value="EAL"/>
    <property type="match status" value="1"/>
</dbReference>
<organism evidence="2 3">
    <name type="scientific">Roseospira marina</name>
    <dbReference type="NCBI Taxonomy" id="140057"/>
    <lineage>
        <taxon>Bacteria</taxon>
        <taxon>Pseudomonadati</taxon>
        <taxon>Pseudomonadota</taxon>
        <taxon>Alphaproteobacteria</taxon>
        <taxon>Rhodospirillales</taxon>
        <taxon>Rhodospirillaceae</taxon>
        <taxon>Roseospira</taxon>
    </lineage>
</organism>
<gene>
    <name evidence="2" type="ORF">F1188_03470</name>
</gene>
<evidence type="ECO:0000313" key="3">
    <source>
        <dbReference type="Proteomes" id="UP000324065"/>
    </source>
</evidence>
<dbReference type="EMBL" id="VWPJ01000002">
    <property type="protein sequence ID" value="KAA5606980.1"/>
    <property type="molecule type" value="Genomic_DNA"/>
</dbReference>
<evidence type="ECO:0000259" key="1">
    <source>
        <dbReference type="PROSITE" id="PS50883"/>
    </source>
</evidence>
<dbReference type="InterPro" id="IPR035919">
    <property type="entry name" value="EAL_sf"/>
</dbReference>
<dbReference type="InterPro" id="IPR001633">
    <property type="entry name" value="EAL_dom"/>
</dbReference>
<dbReference type="OrthoDB" id="7251575at2"/>
<dbReference type="PROSITE" id="PS50883">
    <property type="entry name" value="EAL"/>
    <property type="match status" value="1"/>
</dbReference>
<evidence type="ECO:0000313" key="2">
    <source>
        <dbReference type="EMBL" id="KAA5606980.1"/>
    </source>
</evidence>
<sequence>MTAQDCARCGRVPAAPTGQGRLFLWPPLGHTAGKLRRALAASPALRPPEMVDGALVIPVGDRDHLALARVLEDALTRAECQDTRALFLADGERPDRRHLGEVGALETYVARTRGHWLLEVMAAERVTMLFQPIFHVAEPTRVFAHECLLRGVDSDGGLIPPKDMFDFASRADLTFPLDRLARIAAVKTAAARQVPGHIFINFTPSAIYDPDYCLRTTLDAVEQTGLDRGRVVFEVIETDRIGDPEHLAGVLRYYRDAGFKVALDDLGGGYGSLGLLPSLRPDFVKLDRAIVDGVHAHPVKGVVVQRLVEMAHDLDIQVVAEGVEQAEDLTWLQACGADFVQGFLLAAPAPEPIRPGA</sequence>
<reference evidence="2 3" key="1">
    <citation type="submission" date="2019-09" db="EMBL/GenBank/DDBJ databases">
        <title>Genome sequence of Roseospira marina, one of the more divergent members of the non-sulfur purple photosynthetic bacterial family, the Rhodospirillaceae.</title>
        <authorList>
            <person name="Meyer T."/>
            <person name="Kyndt J."/>
        </authorList>
    </citation>
    <scope>NUCLEOTIDE SEQUENCE [LARGE SCALE GENOMIC DNA]</scope>
    <source>
        <strain evidence="2 3">DSM 15113</strain>
    </source>
</reference>
<dbReference type="GO" id="GO:0071111">
    <property type="term" value="F:cyclic-guanylate-specific phosphodiesterase activity"/>
    <property type="evidence" value="ECO:0007669"/>
    <property type="project" value="InterPro"/>
</dbReference>
<dbReference type="PANTHER" id="PTHR33121:SF15">
    <property type="entry name" value="BLUE LIGHT- AND TEMPERATURE-REGULATED ANTIREPRESSOR BLUF"/>
    <property type="match status" value="1"/>
</dbReference>
<dbReference type="Gene3D" id="3.20.20.450">
    <property type="entry name" value="EAL domain"/>
    <property type="match status" value="1"/>
</dbReference>
<accession>A0A5M6IFC7</accession>
<name>A0A5M6IFC7_9PROT</name>
<keyword evidence="3" id="KW-1185">Reference proteome</keyword>
<proteinExistence type="predicted"/>
<dbReference type="RefSeq" id="WP_150060990.1">
    <property type="nucleotide sequence ID" value="NZ_JACHII010000003.1"/>
</dbReference>
<dbReference type="Proteomes" id="UP000324065">
    <property type="component" value="Unassembled WGS sequence"/>
</dbReference>
<dbReference type="PANTHER" id="PTHR33121">
    <property type="entry name" value="CYCLIC DI-GMP PHOSPHODIESTERASE PDEF"/>
    <property type="match status" value="1"/>
</dbReference>
<dbReference type="SMART" id="SM00052">
    <property type="entry name" value="EAL"/>
    <property type="match status" value="1"/>
</dbReference>
<dbReference type="AlphaFoldDB" id="A0A5M6IFC7"/>
<dbReference type="CDD" id="cd01948">
    <property type="entry name" value="EAL"/>
    <property type="match status" value="1"/>
</dbReference>
<protein>
    <submittedName>
        <fullName evidence="2">EAL domain-containing protein</fullName>
    </submittedName>
</protein>
<dbReference type="InterPro" id="IPR050706">
    <property type="entry name" value="Cyclic-di-GMP_PDE-like"/>
</dbReference>